<dbReference type="EMBL" id="AP014685">
    <property type="protein sequence ID" value="BAR54989.1"/>
    <property type="molecule type" value="Genomic_DNA"/>
</dbReference>
<accession>A0A0E4BL72</accession>
<gene>
    <name evidence="1" type="ORF">NK6_1805</name>
</gene>
<sequence>MPKAWFVALAALSKSATPRRVRLNATADHVVVPPGRSTAKGKP</sequence>
<dbReference type="AlphaFoldDB" id="A0A0E4BL72"/>
<evidence type="ECO:0000313" key="1">
    <source>
        <dbReference type="EMBL" id="BAR54989.1"/>
    </source>
</evidence>
<reference evidence="1 2" key="1">
    <citation type="submission" date="2014-11" db="EMBL/GenBank/DDBJ databases">
        <title>Symbiosis island explosion on the genome of extra-slow-growing strains of soybean bradyrhizobia with massive insertion sequences.</title>
        <authorList>
            <person name="Iida T."/>
            <person name="Minamisawa K."/>
        </authorList>
    </citation>
    <scope>NUCLEOTIDE SEQUENCE [LARGE SCALE GENOMIC DNA]</scope>
    <source>
        <strain evidence="1 2">NK6</strain>
    </source>
</reference>
<name>A0A0E4BL72_9BRAD</name>
<proteinExistence type="predicted"/>
<evidence type="ECO:0000313" key="2">
    <source>
        <dbReference type="Proteomes" id="UP000063308"/>
    </source>
</evidence>
<protein>
    <submittedName>
        <fullName evidence="1">HupU protein</fullName>
    </submittedName>
</protein>
<organism evidence="1 2">
    <name type="scientific">Bradyrhizobium diazoefficiens</name>
    <dbReference type="NCBI Taxonomy" id="1355477"/>
    <lineage>
        <taxon>Bacteria</taxon>
        <taxon>Pseudomonadati</taxon>
        <taxon>Pseudomonadota</taxon>
        <taxon>Alphaproteobacteria</taxon>
        <taxon>Hyphomicrobiales</taxon>
        <taxon>Nitrobacteraceae</taxon>
        <taxon>Bradyrhizobium</taxon>
    </lineage>
</organism>
<dbReference type="Proteomes" id="UP000063308">
    <property type="component" value="Chromosome"/>
</dbReference>